<evidence type="ECO:0000256" key="1">
    <source>
        <dbReference type="ARBA" id="ARBA00022603"/>
    </source>
</evidence>
<dbReference type="SUPFAM" id="SSF53335">
    <property type="entry name" value="S-adenosyl-L-methionine-dependent methyltransferases"/>
    <property type="match status" value="1"/>
</dbReference>
<dbReference type="KEGG" id="daw:HS1_002485"/>
<gene>
    <name evidence="3" type="ORF">HS1_002485</name>
</gene>
<dbReference type="EMBL" id="CP013015">
    <property type="protein sequence ID" value="AMM42267.1"/>
    <property type="molecule type" value="Genomic_DNA"/>
</dbReference>
<dbReference type="CDD" id="cd02440">
    <property type="entry name" value="AdoMet_MTases"/>
    <property type="match status" value="1"/>
</dbReference>
<dbReference type="InterPro" id="IPR050078">
    <property type="entry name" value="Ribosomal_L11_MeTrfase_PrmA"/>
</dbReference>
<reference evidence="3 4" key="1">
    <citation type="submission" date="2015-10" db="EMBL/GenBank/DDBJ databases">
        <title>Candidatus Desulfofervidus auxilii, a hydrogenotrophic sulfate-reducing bacterium involved in the thermophilic anaerobic oxidation of methane.</title>
        <authorList>
            <person name="Krukenberg V."/>
            <person name="Richter M."/>
            <person name="Wegener G."/>
        </authorList>
    </citation>
    <scope>NUCLEOTIDE SEQUENCE [LARGE SCALE GENOMIC DNA]</scope>
    <source>
        <strain evidence="3 4">HS1</strain>
    </source>
</reference>
<protein>
    <submittedName>
        <fullName evidence="3">Ribosomal L11 methyltransferase</fullName>
        <ecNumber evidence="3">2.1.1.-</ecNumber>
    </submittedName>
</protein>
<accession>A0A7U4QMV5</accession>
<dbReference type="PANTHER" id="PTHR43648">
    <property type="entry name" value="ELECTRON TRANSFER FLAVOPROTEIN BETA SUBUNIT LYSINE METHYLTRANSFERASE"/>
    <property type="match status" value="1"/>
</dbReference>
<dbReference type="InterPro" id="IPR029063">
    <property type="entry name" value="SAM-dependent_MTases_sf"/>
</dbReference>
<dbReference type="RefSeq" id="WP_066066187.1">
    <property type="nucleotide sequence ID" value="NZ_CP013015.1"/>
</dbReference>
<sequence length="275" mass="30920">MQWYQIKIQLPLSLLESTYNFLWDYVNGLRVERTENGFLLESYVFSSFPDKLLNRLNNVLNMLARSFQVDFSPPVITPLNTFLKKVFIIVPFPTTCVPNFGIPILVQRGRAFGTGNHPCTIYCLQALKEIFDGKFGRRQLKRILDAGTGTGILAIAAARLGVKNIIGVEISPEAVKEAQENVKLNKVTKEITILSSSVTETKGQFDLIFANLYGVLLKKIAPTMVRLLAPKGWIVLGGMIIPDDELVISTFTPYGLRESVRYYDEQWSVAVLQKV</sequence>
<dbReference type="GO" id="GO:0008276">
    <property type="term" value="F:protein methyltransferase activity"/>
    <property type="evidence" value="ECO:0007669"/>
    <property type="project" value="TreeGrafter"/>
</dbReference>
<name>A0A7U4QMV5_DESA2</name>
<dbReference type="EC" id="2.1.1.-" evidence="3"/>
<evidence type="ECO:0000313" key="3">
    <source>
        <dbReference type="EMBL" id="AMM42267.1"/>
    </source>
</evidence>
<dbReference type="Proteomes" id="UP000070560">
    <property type="component" value="Chromosome"/>
</dbReference>
<dbReference type="Gene3D" id="3.40.50.150">
    <property type="entry name" value="Vaccinia Virus protein VP39"/>
    <property type="match status" value="1"/>
</dbReference>
<evidence type="ECO:0000256" key="2">
    <source>
        <dbReference type="ARBA" id="ARBA00022679"/>
    </source>
</evidence>
<evidence type="ECO:0000313" key="4">
    <source>
        <dbReference type="Proteomes" id="UP000070560"/>
    </source>
</evidence>
<keyword evidence="4" id="KW-1185">Reference proteome</keyword>
<dbReference type="GO" id="GO:0032259">
    <property type="term" value="P:methylation"/>
    <property type="evidence" value="ECO:0007669"/>
    <property type="project" value="UniProtKB-KW"/>
</dbReference>
<dbReference type="Pfam" id="PF06325">
    <property type="entry name" value="PrmA"/>
    <property type="match status" value="1"/>
</dbReference>
<dbReference type="PANTHER" id="PTHR43648:SF1">
    <property type="entry name" value="ELECTRON TRANSFER FLAVOPROTEIN BETA SUBUNIT LYSINE METHYLTRANSFERASE"/>
    <property type="match status" value="1"/>
</dbReference>
<keyword evidence="2 3" id="KW-0808">Transferase</keyword>
<keyword evidence="1 3" id="KW-0489">Methyltransferase</keyword>
<dbReference type="AlphaFoldDB" id="A0A7U4QMV5"/>
<organism evidence="3 4">
    <name type="scientific">Desulfofervidus auxilii</name>
    <dbReference type="NCBI Taxonomy" id="1621989"/>
    <lineage>
        <taxon>Bacteria</taxon>
        <taxon>Pseudomonadati</taxon>
        <taxon>Thermodesulfobacteriota</taxon>
        <taxon>Candidatus Desulfofervidia</taxon>
        <taxon>Candidatus Desulfofervidales</taxon>
        <taxon>Candidatus Desulfofervidaceae</taxon>
        <taxon>Candidatus Desulfofervidus</taxon>
    </lineage>
</organism>
<dbReference type="OrthoDB" id="9785995at2"/>
<proteinExistence type="predicted"/>